<keyword evidence="2" id="KW-0812">Transmembrane</keyword>
<feature type="transmembrane region" description="Helical" evidence="2">
    <location>
        <begin position="113"/>
        <end position="132"/>
    </location>
</feature>
<sequence>MVSDPRCPECAGKVSSTATWCMHCGEDFPSAVDADSGRPVQDRATENADYEESVDGGSSDATTVGFLVAIVGLVTLPFATPPNMLLFYAAAAVGSGIYAARQASLREAASKGGLALAVAPLVLWTLSLVVPGTGGLSLGRLVPALAYAIVVSSIARAID</sequence>
<gene>
    <name evidence="3" type="ORF">EGD98_12765</name>
</gene>
<dbReference type="AlphaFoldDB" id="A0A8J8C8P3"/>
<comment type="caution">
    <text evidence="3">The sequence shown here is derived from an EMBL/GenBank/DDBJ whole genome shotgun (WGS) entry which is preliminary data.</text>
</comment>
<protein>
    <submittedName>
        <fullName evidence="3">Uncharacterized protein</fullName>
    </submittedName>
</protein>
<feature type="transmembrane region" description="Helical" evidence="2">
    <location>
        <begin position="61"/>
        <end position="79"/>
    </location>
</feature>
<reference evidence="3" key="1">
    <citation type="submission" date="2021-06" db="EMBL/GenBank/DDBJ databases">
        <title>Halomicroarcula sp. F24A a new haloarchaeum isolated from saline soil.</title>
        <authorList>
            <person name="Duran-Viseras A."/>
            <person name="Sanchez-Porro C."/>
            <person name="Ventosa A."/>
        </authorList>
    </citation>
    <scope>NUCLEOTIDE SEQUENCE</scope>
    <source>
        <strain evidence="3">F24A</strain>
    </source>
</reference>
<accession>A0A8J8C8P3</accession>
<feature type="region of interest" description="Disordered" evidence="1">
    <location>
        <begin position="33"/>
        <end position="57"/>
    </location>
</feature>
<proteinExistence type="predicted"/>
<keyword evidence="4" id="KW-1185">Reference proteome</keyword>
<evidence type="ECO:0000256" key="2">
    <source>
        <dbReference type="SAM" id="Phobius"/>
    </source>
</evidence>
<dbReference type="Proteomes" id="UP000783863">
    <property type="component" value="Unassembled WGS sequence"/>
</dbReference>
<keyword evidence="2" id="KW-0472">Membrane</keyword>
<name>A0A8J8C8P3_9EURY</name>
<dbReference type="RefSeq" id="WP_220588756.1">
    <property type="nucleotide sequence ID" value="NZ_RKLQ01000002.1"/>
</dbReference>
<keyword evidence="2" id="KW-1133">Transmembrane helix</keyword>
<dbReference type="EMBL" id="RKLQ01000002">
    <property type="protein sequence ID" value="MBX0304542.1"/>
    <property type="molecule type" value="Genomic_DNA"/>
</dbReference>
<evidence type="ECO:0000313" key="3">
    <source>
        <dbReference type="EMBL" id="MBX0304542.1"/>
    </source>
</evidence>
<evidence type="ECO:0000313" key="4">
    <source>
        <dbReference type="Proteomes" id="UP000783863"/>
    </source>
</evidence>
<organism evidence="3 4">
    <name type="scientific">Haloarcula salinisoli</name>
    <dbReference type="NCBI Taxonomy" id="2487746"/>
    <lineage>
        <taxon>Archaea</taxon>
        <taxon>Methanobacteriati</taxon>
        <taxon>Methanobacteriota</taxon>
        <taxon>Stenosarchaea group</taxon>
        <taxon>Halobacteria</taxon>
        <taxon>Halobacteriales</taxon>
        <taxon>Haloarculaceae</taxon>
        <taxon>Haloarcula</taxon>
    </lineage>
</organism>
<feature type="transmembrane region" description="Helical" evidence="2">
    <location>
        <begin position="138"/>
        <end position="158"/>
    </location>
</feature>
<evidence type="ECO:0000256" key="1">
    <source>
        <dbReference type="SAM" id="MobiDB-lite"/>
    </source>
</evidence>